<dbReference type="Gene3D" id="3.30.70.360">
    <property type="match status" value="1"/>
</dbReference>
<dbReference type="GO" id="GO:0016813">
    <property type="term" value="F:hydrolase activity, acting on carbon-nitrogen (but not peptide) bonds, in linear amidines"/>
    <property type="evidence" value="ECO:0007669"/>
    <property type="project" value="InterPro"/>
</dbReference>
<dbReference type="EMBL" id="VTPS01000007">
    <property type="protein sequence ID" value="TZE82338.1"/>
    <property type="molecule type" value="Genomic_DNA"/>
</dbReference>
<gene>
    <name evidence="4" type="ORF">FWJ32_05930</name>
</gene>
<dbReference type="Pfam" id="PF01546">
    <property type="entry name" value="Peptidase_M20"/>
    <property type="match status" value="1"/>
</dbReference>
<dbReference type="NCBIfam" id="TIGR01879">
    <property type="entry name" value="hydantase"/>
    <property type="match status" value="1"/>
</dbReference>
<keyword evidence="2 4" id="KW-0378">Hydrolase</keyword>
<dbReference type="PIRSF" id="PIRSF001235">
    <property type="entry name" value="Amidase_carbamoylase"/>
    <property type="match status" value="1"/>
</dbReference>
<dbReference type="AlphaFoldDB" id="A0A5D8QGG3"/>
<comment type="caution">
    <text evidence="4">The sequence shown here is derived from an EMBL/GenBank/DDBJ whole genome shotgun (WGS) entry which is preliminary data.</text>
</comment>
<dbReference type="SUPFAM" id="SSF55031">
    <property type="entry name" value="Bacterial exopeptidase dimerisation domain"/>
    <property type="match status" value="1"/>
</dbReference>
<proteinExistence type="inferred from homology"/>
<dbReference type="SUPFAM" id="SSF53187">
    <property type="entry name" value="Zn-dependent exopeptidases"/>
    <property type="match status" value="1"/>
</dbReference>
<dbReference type="InterPro" id="IPR036264">
    <property type="entry name" value="Bact_exopeptidase_dim_dom"/>
</dbReference>
<feature type="binding site" evidence="3">
    <location>
        <position position="194"/>
    </location>
    <ligand>
        <name>Zn(2+)</name>
        <dbReference type="ChEBI" id="CHEBI:29105"/>
        <label>1</label>
    </ligand>
</feature>
<organism evidence="4 5">
    <name type="scientific">Calorimonas adulescens</name>
    <dbReference type="NCBI Taxonomy" id="2606906"/>
    <lineage>
        <taxon>Bacteria</taxon>
        <taxon>Bacillati</taxon>
        <taxon>Bacillota</taxon>
        <taxon>Clostridia</taxon>
        <taxon>Thermoanaerobacterales</taxon>
        <taxon>Thermoanaerobacteraceae</taxon>
        <taxon>Calorimonas</taxon>
    </lineage>
</organism>
<evidence type="ECO:0000256" key="1">
    <source>
        <dbReference type="ARBA" id="ARBA00006153"/>
    </source>
</evidence>
<sequence length="413" mass="44541">MMVNVERIKRDIETMAGFTSTPGDGVTRLSFSEEDRRARDYMKGEMERAGLVVYEDAAGTIFGRREGSKKKGKKAASIMIGSHFDSVPHGGAFDGTAGVVAAIEIARVMNEKGTVTEHPVEFVAFIEEEGGRFGSGLFGSRAIKGDVTVDDLKNAIDADGVSMYKAMMDFGLDPDGIRKAKRGKGSIAAFIELHIEQGPVLENEGVDIGIVEGIVGISEYEVEIIGSPDHAGTTPMTLRHDALVEASDLIIYVNELAKTVGEGTVGTVGKIRIEPGAANVVPGKVIMSVDIRSMDRMIMDEIWGKLKSGADVLKEKGFEVNYSNKLYVPPVSLDENIRDIIKSVAEKLGYKHRGMVSGAGHDAMVMASIAPAAMVFVPSKNGRSHCPEEWTDYEDLAKGAEVVLETLLELDKK</sequence>
<feature type="binding site" evidence="3">
    <location>
        <position position="83"/>
    </location>
    <ligand>
        <name>Zn(2+)</name>
        <dbReference type="ChEBI" id="CHEBI:29105"/>
        <label>1</label>
    </ligand>
</feature>
<dbReference type="GO" id="GO:0046872">
    <property type="term" value="F:metal ion binding"/>
    <property type="evidence" value="ECO:0007669"/>
    <property type="project" value="UniProtKB-KW"/>
</dbReference>
<dbReference type="PANTHER" id="PTHR32494:SF5">
    <property type="entry name" value="ALLANTOATE AMIDOHYDROLASE"/>
    <property type="match status" value="1"/>
</dbReference>
<evidence type="ECO:0000313" key="4">
    <source>
        <dbReference type="EMBL" id="TZE82338.1"/>
    </source>
</evidence>
<comment type="cofactor">
    <cofactor evidence="3">
        <name>Zn(2+)</name>
        <dbReference type="ChEBI" id="CHEBI:29105"/>
    </cofactor>
    <text evidence="3">Binds 2 Zn(2+) ions per subunit.</text>
</comment>
<feature type="binding site" evidence="3">
    <location>
        <position position="129"/>
    </location>
    <ligand>
        <name>Zn(2+)</name>
        <dbReference type="ChEBI" id="CHEBI:29105"/>
        <label>2</label>
    </ligand>
</feature>
<evidence type="ECO:0000256" key="3">
    <source>
        <dbReference type="PIRSR" id="PIRSR001235-1"/>
    </source>
</evidence>
<evidence type="ECO:0000313" key="5">
    <source>
        <dbReference type="Proteomes" id="UP000322976"/>
    </source>
</evidence>
<name>A0A5D8QGG3_9THEO</name>
<dbReference type="PANTHER" id="PTHR32494">
    <property type="entry name" value="ALLANTOATE DEIMINASE-RELATED"/>
    <property type="match status" value="1"/>
</dbReference>
<dbReference type="Proteomes" id="UP000322976">
    <property type="component" value="Unassembled WGS sequence"/>
</dbReference>
<dbReference type="InterPro" id="IPR010158">
    <property type="entry name" value="Amidase_Cbmase"/>
</dbReference>
<dbReference type="Gene3D" id="3.40.630.10">
    <property type="entry name" value="Zn peptidases"/>
    <property type="match status" value="1"/>
</dbReference>
<feature type="binding site" evidence="3">
    <location>
        <position position="94"/>
    </location>
    <ligand>
        <name>Zn(2+)</name>
        <dbReference type="ChEBI" id="CHEBI:29105"/>
        <label>2</label>
    </ligand>
</feature>
<evidence type="ECO:0000256" key="2">
    <source>
        <dbReference type="ARBA" id="ARBA00022801"/>
    </source>
</evidence>
<dbReference type="NCBIfam" id="NF006771">
    <property type="entry name" value="PRK09290.1-5"/>
    <property type="match status" value="1"/>
</dbReference>
<feature type="binding site" evidence="3">
    <location>
        <position position="385"/>
    </location>
    <ligand>
        <name>Zn(2+)</name>
        <dbReference type="ChEBI" id="CHEBI:29105"/>
        <label>2</label>
    </ligand>
</feature>
<dbReference type="InterPro" id="IPR002933">
    <property type="entry name" value="Peptidase_M20"/>
</dbReference>
<comment type="similarity">
    <text evidence="1">Belongs to the peptidase M20 family.</text>
</comment>
<reference evidence="4 5" key="1">
    <citation type="submission" date="2019-08" db="EMBL/GenBank/DDBJ databases">
        <title>Calorimonas adulescens gen. nov., sp. nov., an anaerobic thermophilic bacterium from Sakhalin hot spring.</title>
        <authorList>
            <person name="Khomyakova M.A."/>
            <person name="Merkel A.Y."/>
            <person name="Novikov A."/>
            <person name="Bonch-Osmolovskaya E.A."/>
            <person name="Slobodkin A.I."/>
        </authorList>
    </citation>
    <scope>NUCLEOTIDE SEQUENCE [LARGE SCALE GENOMIC DNA]</scope>
    <source>
        <strain evidence="4 5">A05MB</strain>
    </source>
</reference>
<keyword evidence="5" id="KW-1185">Reference proteome</keyword>
<accession>A0A5D8QGG3</accession>
<protein>
    <submittedName>
        <fullName evidence="4">Zn-dependent hydrolase</fullName>
    </submittedName>
</protein>
<keyword evidence="3" id="KW-0862">Zinc</keyword>
<dbReference type="CDD" id="cd03884">
    <property type="entry name" value="M20_bAS"/>
    <property type="match status" value="1"/>
</dbReference>
<keyword evidence="3" id="KW-0479">Metal-binding</keyword>
<feature type="binding site" evidence="3">
    <location>
        <position position="94"/>
    </location>
    <ligand>
        <name>Zn(2+)</name>
        <dbReference type="ChEBI" id="CHEBI:29105"/>
        <label>1</label>
    </ligand>
</feature>